<name>A0A914Q557_9BILA</name>
<organism evidence="1 2">
    <name type="scientific">Panagrolaimus davidi</name>
    <dbReference type="NCBI Taxonomy" id="227884"/>
    <lineage>
        <taxon>Eukaryota</taxon>
        <taxon>Metazoa</taxon>
        <taxon>Ecdysozoa</taxon>
        <taxon>Nematoda</taxon>
        <taxon>Chromadorea</taxon>
        <taxon>Rhabditida</taxon>
        <taxon>Tylenchina</taxon>
        <taxon>Panagrolaimomorpha</taxon>
        <taxon>Panagrolaimoidea</taxon>
        <taxon>Panagrolaimidae</taxon>
        <taxon>Panagrolaimus</taxon>
    </lineage>
</organism>
<evidence type="ECO:0000313" key="1">
    <source>
        <dbReference type="Proteomes" id="UP000887578"/>
    </source>
</evidence>
<dbReference type="WBParaSite" id="PDA_v2.g26023.t1">
    <property type="protein sequence ID" value="PDA_v2.g26023.t1"/>
    <property type="gene ID" value="PDA_v2.g26023"/>
</dbReference>
<sequence>MKIKKPKKRDDTIIFLTILEEHFPKMLTATRRIDIWEEILQDCHQYGLLLNRDSKFLYQSRWPSLTRTTLRKWRNKKPLDEKDKLIISICHIDNPDFCKDVVEENEKAADDTADDVLDNIGGDFDSVESMDDYTKADSVIKELVEYMVKNVSEAQEVDDYIVEISEGTSDASVQEFVLPSTDEQTNGATSNEQPNLSSPDFQAHFLPSLTNQQLPPPPIFFSPNTEQAQLAALQAYENSCKWITYKTQLEIEVLKKNNTVDN</sequence>
<accession>A0A914Q557</accession>
<protein>
    <submittedName>
        <fullName evidence="2">Uncharacterized protein</fullName>
    </submittedName>
</protein>
<keyword evidence="1" id="KW-1185">Reference proteome</keyword>
<proteinExistence type="predicted"/>
<dbReference type="Proteomes" id="UP000887578">
    <property type="component" value="Unplaced"/>
</dbReference>
<reference evidence="2" key="1">
    <citation type="submission" date="2022-11" db="UniProtKB">
        <authorList>
            <consortium name="WormBaseParasite"/>
        </authorList>
    </citation>
    <scope>IDENTIFICATION</scope>
</reference>
<dbReference type="AlphaFoldDB" id="A0A914Q557"/>
<evidence type="ECO:0000313" key="2">
    <source>
        <dbReference type="WBParaSite" id="PDA_v2.g26023.t1"/>
    </source>
</evidence>